<gene>
    <name evidence="1" type="ORF">H9L16_14255</name>
</gene>
<dbReference type="KEGG" id="tcn:H9L16_14255"/>
<evidence type="ECO:0000313" key="1">
    <source>
        <dbReference type="EMBL" id="QNN69793.1"/>
    </source>
</evidence>
<dbReference type="RefSeq" id="WP_187552310.1">
    <property type="nucleotide sequence ID" value="NZ_CP060719.1"/>
</dbReference>
<dbReference type="Gene3D" id="1.10.101.10">
    <property type="entry name" value="PGBD-like superfamily/PGBD"/>
    <property type="match status" value="1"/>
</dbReference>
<organism evidence="1 2">
    <name type="scientific">Thermomonas carbonis</name>
    <dbReference type="NCBI Taxonomy" id="1463158"/>
    <lineage>
        <taxon>Bacteria</taxon>
        <taxon>Pseudomonadati</taxon>
        <taxon>Pseudomonadota</taxon>
        <taxon>Gammaproteobacteria</taxon>
        <taxon>Lysobacterales</taxon>
        <taxon>Lysobacteraceae</taxon>
        <taxon>Thermomonas</taxon>
    </lineage>
</organism>
<reference evidence="1 2" key="1">
    <citation type="submission" date="2020-08" db="EMBL/GenBank/DDBJ databases">
        <title>Genome sequence of Thermomonas carbonis KCTC 42013T.</title>
        <authorList>
            <person name="Hyun D.-W."/>
            <person name="Bae J.-W."/>
        </authorList>
    </citation>
    <scope>NUCLEOTIDE SEQUENCE [LARGE SCALE GENOMIC DNA]</scope>
    <source>
        <strain evidence="1 2">KCTC 42013</strain>
    </source>
</reference>
<proteinExistence type="predicted"/>
<dbReference type="InterPro" id="IPR036366">
    <property type="entry name" value="PGBDSf"/>
</dbReference>
<protein>
    <submittedName>
        <fullName evidence="1">Peptidoglycan-binding protein</fullName>
    </submittedName>
</protein>
<accession>A0A7G9SPL8</accession>
<evidence type="ECO:0000313" key="2">
    <source>
        <dbReference type="Proteomes" id="UP000515804"/>
    </source>
</evidence>
<sequence>METYIDASVGQNGVNRQVDVIVIQSRLTTLINDGLLPGLAPLTVDGQCGPKTKDAIGSFQRRFLGYQNPDKRVDKAGQTLAALFAAHLKPVPPKPPSGPSWTFSDAEKASLVRDFGHEAAAWVLKTPTAPAEAREFPATGSLAQHYTSILLWKSAQSNTQCVSDPNKRVQGILMLRNDEAYWRARARNNTEFHIRKTIATTALMDYRDYVVARKMCPGVARNRLLSIQKDLNYQMFLGFFQMMSPIGLGGAHAANSGAIAEGINKAMEWLTKQLK</sequence>
<dbReference type="AlphaFoldDB" id="A0A7G9SPL8"/>
<keyword evidence="2" id="KW-1185">Reference proteome</keyword>
<dbReference type="EMBL" id="CP060719">
    <property type="protein sequence ID" value="QNN69793.1"/>
    <property type="molecule type" value="Genomic_DNA"/>
</dbReference>
<name>A0A7G9SPL8_9GAMM</name>
<dbReference type="Proteomes" id="UP000515804">
    <property type="component" value="Chromosome"/>
</dbReference>